<comment type="caution">
    <text evidence="2">The sequence shown here is derived from an EMBL/GenBank/DDBJ whole genome shotgun (WGS) entry which is preliminary data.</text>
</comment>
<evidence type="ECO:0000256" key="1">
    <source>
        <dbReference type="SAM" id="MobiDB-lite"/>
    </source>
</evidence>
<feature type="region of interest" description="Disordered" evidence="1">
    <location>
        <begin position="1"/>
        <end position="32"/>
    </location>
</feature>
<evidence type="ECO:0000313" key="3">
    <source>
        <dbReference type="Proteomes" id="UP000308092"/>
    </source>
</evidence>
<dbReference type="VEuPathDB" id="FungiDB:EYZ11_012923"/>
<name>A0A4V3UMK3_9EURO</name>
<reference evidence="2 3" key="1">
    <citation type="submission" date="2019-03" db="EMBL/GenBank/DDBJ databases">
        <title>The genome sequence of a newly discovered highly antifungal drug resistant Aspergillus species, Aspergillus tanneri NIH 1004.</title>
        <authorList>
            <person name="Mounaud S."/>
            <person name="Singh I."/>
            <person name="Joardar V."/>
            <person name="Pakala S."/>
            <person name="Pakala S."/>
            <person name="Venepally P."/>
            <person name="Hoover J."/>
            <person name="Nierman W."/>
            <person name="Chung J."/>
            <person name="Losada L."/>
        </authorList>
    </citation>
    <scope>NUCLEOTIDE SEQUENCE [LARGE SCALE GENOMIC DNA]</scope>
    <source>
        <strain evidence="2 3">NIH1004</strain>
    </source>
</reference>
<sequence length="32" mass="3383">MQGCADTVSAEEAAPGGWPSRSAQMALRKGYR</sequence>
<dbReference type="AlphaFoldDB" id="A0A4V3UMK3"/>
<keyword evidence="3" id="KW-1185">Reference proteome</keyword>
<protein>
    <submittedName>
        <fullName evidence="2">Uncharacterized protein</fullName>
    </submittedName>
</protein>
<gene>
    <name evidence="2" type="ORF">EYZ11_012923</name>
</gene>
<proteinExistence type="predicted"/>
<evidence type="ECO:0000313" key="2">
    <source>
        <dbReference type="EMBL" id="THC87634.1"/>
    </source>
</evidence>
<dbReference type="Proteomes" id="UP000308092">
    <property type="component" value="Unassembled WGS sequence"/>
</dbReference>
<dbReference type="EMBL" id="SOSA01001103">
    <property type="protein sequence ID" value="THC87634.1"/>
    <property type="molecule type" value="Genomic_DNA"/>
</dbReference>
<organism evidence="2 3">
    <name type="scientific">Aspergillus tanneri</name>
    <dbReference type="NCBI Taxonomy" id="1220188"/>
    <lineage>
        <taxon>Eukaryota</taxon>
        <taxon>Fungi</taxon>
        <taxon>Dikarya</taxon>
        <taxon>Ascomycota</taxon>
        <taxon>Pezizomycotina</taxon>
        <taxon>Eurotiomycetes</taxon>
        <taxon>Eurotiomycetidae</taxon>
        <taxon>Eurotiales</taxon>
        <taxon>Aspergillaceae</taxon>
        <taxon>Aspergillus</taxon>
        <taxon>Aspergillus subgen. Circumdati</taxon>
    </lineage>
</organism>
<accession>A0A4V3UMK3</accession>